<keyword evidence="3" id="KW-1185">Reference proteome</keyword>
<dbReference type="RefSeq" id="WP_264777469.1">
    <property type="nucleotide sequence ID" value="NZ_AP026561.1"/>
</dbReference>
<geneLocation type="plasmid" evidence="2 3">
    <name>pDAETH-1</name>
</geneLocation>
<dbReference type="InterPro" id="IPR036237">
    <property type="entry name" value="Xyl_isomerase-like_sf"/>
</dbReference>
<organism evidence="2 3">
    <name type="scientific">Deinococcus aetherius</name>
    <dbReference type="NCBI Taxonomy" id="200252"/>
    <lineage>
        <taxon>Bacteria</taxon>
        <taxon>Thermotogati</taxon>
        <taxon>Deinococcota</taxon>
        <taxon>Deinococci</taxon>
        <taxon>Deinococcales</taxon>
        <taxon>Deinococcaceae</taxon>
        <taxon>Deinococcus</taxon>
    </lineage>
</organism>
<accession>A0ABM8AIF9</accession>
<protein>
    <submittedName>
        <fullName evidence="2">Xylose isomerase</fullName>
    </submittedName>
</protein>
<reference evidence="2" key="1">
    <citation type="submission" date="2022-07" db="EMBL/GenBank/DDBJ databases">
        <title>Complete Genome Sequence of the Radioresistant Bacterium Deinococcus aetherius ST0316, Isolated from the Air Dust collected in Lower Stratosphere above Japan.</title>
        <authorList>
            <person name="Satoh K."/>
            <person name="Hagiwara K."/>
            <person name="Katsumata K."/>
            <person name="Kubo A."/>
            <person name="Yokobori S."/>
            <person name="Yamagishi A."/>
            <person name="Oono Y."/>
            <person name="Narumi I."/>
        </authorList>
    </citation>
    <scope>NUCLEOTIDE SEQUENCE</scope>
    <source>
        <strain evidence="2">ST0316</strain>
        <plasmid evidence="2">pDAETH-1</plasmid>
    </source>
</reference>
<feature type="domain" description="Xylose isomerase-like TIM barrel" evidence="1">
    <location>
        <begin position="31"/>
        <end position="319"/>
    </location>
</feature>
<keyword evidence="2" id="KW-0413">Isomerase</keyword>
<evidence type="ECO:0000313" key="3">
    <source>
        <dbReference type="Proteomes" id="UP001064971"/>
    </source>
</evidence>
<dbReference type="GO" id="GO:0016853">
    <property type="term" value="F:isomerase activity"/>
    <property type="evidence" value="ECO:0007669"/>
    <property type="project" value="UniProtKB-KW"/>
</dbReference>
<dbReference type="SUPFAM" id="SSF51658">
    <property type="entry name" value="Xylose isomerase-like"/>
    <property type="match status" value="1"/>
</dbReference>
<dbReference type="PANTHER" id="PTHR12110:SF53">
    <property type="entry name" value="BLR5974 PROTEIN"/>
    <property type="match status" value="1"/>
</dbReference>
<sequence length="334" mass="38865">MTQPAQIKRGVSLYSFQEEFFLRKMTLEDCVAACASMGAYGIESLAEQMMPGFPNLDDAFYDGWHAMMARYGTVSVCHDMFLDTKKFRGRLMTLDEQVESFVRDIRHASRLGCTVIRVLNFVSPELMEKVLPYAEEYNMRLGLEIHAPMHFEHPWVLRHIEFMDRLGSPLLGFIPDMGIFTKHFPPVMAERLVRQGATPHIIDYIKEQYDRRVLAEYVVGDVRNMGGNPVDIRAAEMLRHNNWSNPRRLLEHMDRIFHVHAKFYEMDEEDRETSLGYEEVIPVLKEGGYSGYLASEYEGNRHIQDAFEVDSVEQVRRHQRMLARLIGEREVAHV</sequence>
<name>A0ABM8AIF9_9DEIO</name>
<keyword evidence="2" id="KW-0614">Plasmid</keyword>
<gene>
    <name evidence="2" type="ORF">DAETH_35590</name>
</gene>
<proteinExistence type="predicted"/>
<evidence type="ECO:0000259" key="1">
    <source>
        <dbReference type="Pfam" id="PF01261"/>
    </source>
</evidence>
<evidence type="ECO:0000313" key="2">
    <source>
        <dbReference type="EMBL" id="BDP43590.1"/>
    </source>
</evidence>
<dbReference type="InterPro" id="IPR050312">
    <property type="entry name" value="IolE/XylAMocC-like"/>
</dbReference>
<dbReference type="EMBL" id="AP026561">
    <property type="protein sequence ID" value="BDP43590.1"/>
    <property type="molecule type" value="Genomic_DNA"/>
</dbReference>
<dbReference type="InterPro" id="IPR013022">
    <property type="entry name" value="Xyl_isomerase-like_TIM-brl"/>
</dbReference>
<dbReference type="Pfam" id="PF01261">
    <property type="entry name" value="AP_endonuc_2"/>
    <property type="match status" value="1"/>
</dbReference>
<dbReference type="PANTHER" id="PTHR12110">
    <property type="entry name" value="HYDROXYPYRUVATE ISOMERASE"/>
    <property type="match status" value="1"/>
</dbReference>
<dbReference type="Proteomes" id="UP001064971">
    <property type="component" value="Plasmid pDAETH-1"/>
</dbReference>
<dbReference type="Gene3D" id="3.20.20.150">
    <property type="entry name" value="Divalent-metal-dependent TIM barrel enzymes"/>
    <property type="match status" value="1"/>
</dbReference>